<dbReference type="EMBL" id="JAAQTO010000004">
    <property type="protein sequence ID" value="NIC04248.1"/>
    <property type="molecule type" value="Genomic_DNA"/>
</dbReference>
<evidence type="ECO:0000313" key="4">
    <source>
        <dbReference type="EMBL" id="NIC04248.1"/>
    </source>
</evidence>
<reference evidence="4 5" key="1">
    <citation type="submission" date="2020-03" db="EMBL/GenBank/DDBJ databases">
        <title>Identification of Halomonas strains.</title>
        <authorList>
            <person name="Xiao Z."/>
            <person name="Dong F."/>
            <person name="Wang Z."/>
            <person name="Zhao J.-Y."/>
        </authorList>
    </citation>
    <scope>NUCLEOTIDE SEQUENCE [LARGE SCALE GENOMIC DNA]</scope>
    <source>
        <strain evidence="4 5">DX6</strain>
    </source>
</reference>
<dbReference type="RefSeq" id="WP_167110591.1">
    <property type="nucleotide sequence ID" value="NZ_JAAQTO010000004.1"/>
</dbReference>
<keyword evidence="5" id="KW-1185">Reference proteome</keyword>
<dbReference type="PROSITE" id="PS50110">
    <property type="entry name" value="RESPONSE_REGULATORY"/>
    <property type="match status" value="1"/>
</dbReference>
<keyword evidence="1" id="KW-0238">DNA-binding</keyword>
<dbReference type="SMART" id="SM00448">
    <property type="entry name" value="REC"/>
    <property type="match status" value="1"/>
</dbReference>
<dbReference type="PANTHER" id="PTHR43214:SF43">
    <property type="entry name" value="TWO-COMPONENT RESPONSE REGULATOR"/>
    <property type="match status" value="1"/>
</dbReference>
<proteinExistence type="predicted"/>
<gene>
    <name evidence="4" type="ORF">HBJ55_02235</name>
</gene>
<keyword evidence="2" id="KW-0597">Phosphoprotein</keyword>
<protein>
    <submittedName>
        <fullName evidence="4">Response regulator transcription factor</fullName>
    </submittedName>
</protein>
<dbReference type="InterPro" id="IPR011006">
    <property type="entry name" value="CheY-like_superfamily"/>
</dbReference>
<feature type="domain" description="Response regulatory" evidence="3">
    <location>
        <begin position="6"/>
        <end position="122"/>
    </location>
</feature>
<evidence type="ECO:0000256" key="2">
    <source>
        <dbReference type="PROSITE-ProRule" id="PRU00169"/>
    </source>
</evidence>
<dbReference type="CDD" id="cd17535">
    <property type="entry name" value="REC_NarL-like"/>
    <property type="match status" value="1"/>
</dbReference>
<dbReference type="InterPro" id="IPR039420">
    <property type="entry name" value="WalR-like"/>
</dbReference>
<dbReference type="PANTHER" id="PTHR43214">
    <property type="entry name" value="TWO-COMPONENT RESPONSE REGULATOR"/>
    <property type="match status" value="1"/>
</dbReference>
<feature type="modified residue" description="4-aspartylphosphate" evidence="2">
    <location>
        <position position="57"/>
    </location>
</feature>
<dbReference type="Gene3D" id="3.40.50.2300">
    <property type="match status" value="1"/>
</dbReference>
<sequence length="133" mass="14576">MDTTARILIVEDHSFMLAMLQEYIDQEEDFEVCGTFDSGEAALASLAENVPDFVIADLSLPGISGLELISSVKDRYPSLPCAILSGHSERHYADQAMTAGAQGYLLKGDPDELPVAIRQMLQGQRYISPALHY</sequence>
<dbReference type="InterPro" id="IPR058245">
    <property type="entry name" value="NreC/VraR/RcsB-like_REC"/>
</dbReference>
<evidence type="ECO:0000259" key="3">
    <source>
        <dbReference type="PROSITE" id="PS50110"/>
    </source>
</evidence>
<dbReference type="SUPFAM" id="SSF52172">
    <property type="entry name" value="CheY-like"/>
    <property type="match status" value="1"/>
</dbReference>
<dbReference type="Proteomes" id="UP001318321">
    <property type="component" value="Unassembled WGS sequence"/>
</dbReference>
<evidence type="ECO:0000256" key="1">
    <source>
        <dbReference type="ARBA" id="ARBA00023125"/>
    </source>
</evidence>
<accession>A0ABX0PMB3</accession>
<organism evidence="4 5">
    <name type="scientific">Billgrantia bachuensis</name>
    <dbReference type="NCBI Taxonomy" id="2717286"/>
    <lineage>
        <taxon>Bacteria</taxon>
        <taxon>Pseudomonadati</taxon>
        <taxon>Pseudomonadota</taxon>
        <taxon>Gammaproteobacteria</taxon>
        <taxon>Oceanospirillales</taxon>
        <taxon>Halomonadaceae</taxon>
        <taxon>Billgrantia</taxon>
    </lineage>
</organism>
<dbReference type="Pfam" id="PF00072">
    <property type="entry name" value="Response_reg"/>
    <property type="match status" value="1"/>
</dbReference>
<evidence type="ECO:0000313" key="5">
    <source>
        <dbReference type="Proteomes" id="UP001318321"/>
    </source>
</evidence>
<dbReference type="InterPro" id="IPR001789">
    <property type="entry name" value="Sig_transdc_resp-reg_receiver"/>
</dbReference>
<comment type="caution">
    <text evidence="4">The sequence shown here is derived from an EMBL/GenBank/DDBJ whole genome shotgun (WGS) entry which is preliminary data.</text>
</comment>
<name>A0ABX0PMB3_9GAMM</name>